<reference evidence="1" key="1">
    <citation type="submission" date="2021-06" db="EMBL/GenBank/DDBJ databases">
        <authorList>
            <person name="Hodson N. C."/>
            <person name="Mongue J. A."/>
            <person name="Jaron S. K."/>
        </authorList>
    </citation>
    <scope>NUCLEOTIDE SEQUENCE</scope>
</reference>
<name>A0A8J2P8X1_9HEXA</name>
<proteinExistence type="predicted"/>
<comment type="caution">
    <text evidence="1">The sequence shown here is derived from an EMBL/GenBank/DDBJ whole genome shotgun (WGS) entry which is preliminary data.</text>
</comment>
<keyword evidence="2" id="KW-1185">Reference proteome</keyword>
<evidence type="ECO:0000313" key="2">
    <source>
        <dbReference type="Proteomes" id="UP000708208"/>
    </source>
</evidence>
<evidence type="ECO:0000313" key="1">
    <source>
        <dbReference type="EMBL" id="CAG7730577.1"/>
    </source>
</evidence>
<feature type="non-terminal residue" evidence="1">
    <location>
        <position position="32"/>
    </location>
</feature>
<dbReference type="AlphaFoldDB" id="A0A8J2P8X1"/>
<dbReference type="Proteomes" id="UP000708208">
    <property type="component" value="Unassembled WGS sequence"/>
</dbReference>
<sequence length="32" mass="3852">YLELESRLDILRCLNTYNFGIEIVELRIPIKN</sequence>
<dbReference type="EMBL" id="CAJVCH010196716">
    <property type="protein sequence ID" value="CAG7730577.1"/>
    <property type="molecule type" value="Genomic_DNA"/>
</dbReference>
<protein>
    <submittedName>
        <fullName evidence="1">Uncharacterized protein</fullName>
    </submittedName>
</protein>
<accession>A0A8J2P8X1</accession>
<gene>
    <name evidence="1" type="ORF">AFUS01_LOCUS19208</name>
</gene>
<organism evidence="1 2">
    <name type="scientific">Allacma fusca</name>
    <dbReference type="NCBI Taxonomy" id="39272"/>
    <lineage>
        <taxon>Eukaryota</taxon>
        <taxon>Metazoa</taxon>
        <taxon>Ecdysozoa</taxon>
        <taxon>Arthropoda</taxon>
        <taxon>Hexapoda</taxon>
        <taxon>Collembola</taxon>
        <taxon>Symphypleona</taxon>
        <taxon>Sminthuridae</taxon>
        <taxon>Allacma</taxon>
    </lineage>
</organism>